<evidence type="ECO:0000313" key="1">
    <source>
        <dbReference type="EMBL" id="SEP95263.1"/>
    </source>
</evidence>
<proteinExistence type="predicted"/>
<dbReference type="AlphaFoldDB" id="A0AAJ4W0Q2"/>
<gene>
    <name evidence="1" type="ORF">SAMN04488089_101182</name>
</gene>
<reference evidence="1 2" key="1">
    <citation type="submission" date="2016-10" db="EMBL/GenBank/DDBJ databases">
        <authorList>
            <person name="Varghese N."/>
            <person name="Submissions S."/>
        </authorList>
    </citation>
    <scope>NUCLEOTIDE SEQUENCE [LARGE SCALE GENOMIC DNA]</scope>
    <source>
        <strain evidence="2">DSM 19823 / KCTC 23066 / CCTCC M 208030 / D25</strain>
    </source>
</reference>
<organism evidence="1 2">
    <name type="scientific">Myroides profundi</name>
    <dbReference type="NCBI Taxonomy" id="480520"/>
    <lineage>
        <taxon>Bacteria</taxon>
        <taxon>Pseudomonadati</taxon>
        <taxon>Bacteroidota</taxon>
        <taxon>Flavobacteriia</taxon>
        <taxon>Flavobacteriales</taxon>
        <taxon>Flavobacteriaceae</taxon>
        <taxon>Myroides</taxon>
    </lineage>
</organism>
<evidence type="ECO:0000313" key="2">
    <source>
        <dbReference type="Proteomes" id="UP000183496"/>
    </source>
</evidence>
<protein>
    <submittedName>
        <fullName evidence="1">Uncharacterized protein</fullName>
    </submittedName>
</protein>
<keyword evidence="2" id="KW-1185">Reference proteome</keyword>
<sequence length="67" mass="7531">MTNTLKVIDPNIIKAEDNTSADSSCIVDNIADSLLSLSELDKTTDLISSIAFAKEWEQENDEYWDSY</sequence>
<dbReference type="EMBL" id="FOFY01000001">
    <property type="protein sequence ID" value="SEP95263.1"/>
    <property type="molecule type" value="Genomic_DNA"/>
</dbReference>
<accession>A0AAJ4W0Q2</accession>
<comment type="caution">
    <text evidence="1">The sequence shown here is derived from an EMBL/GenBank/DDBJ whole genome shotgun (WGS) entry which is preliminary data.</text>
</comment>
<dbReference type="Proteomes" id="UP000183496">
    <property type="component" value="Unassembled WGS sequence"/>
</dbReference>
<name>A0AAJ4W0Q2_MYRPR</name>